<dbReference type="AlphaFoldDB" id="A0A1I2KTQ3"/>
<sequence>MAIACKYEKSVIGRVNGFFQTFGISLRVANQERKTFLEILAIHANAL</sequence>
<accession>A0A1I2KTQ3</accession>
<organism evidence="1 2">
    <name type="scientific">Planifilum fulgidum</name>
    <dbReference type="NCBI Taxonomy" id="201973"/>
    <lineage>
        <taxon>Bacteria</taxon>
        <taxon>Bacillati</taxon>
        <taxon>Bacillota</taxon>
        <taxon>Bacilli</taxon>
        <taxon>Bacillales</taxon>
        <taxon>Thermoactinomycetaceae</taxon>
        <taxon>Planifilum</taxon>
    </lineage>
</organism>
<name>A0A1I2KTQ3_9BACL</name>
<protein>
    <submittedName>
        <fullName evidence="1">Uncharacterized protein</fullName>
    </submittedName>
</protein>
<evidence type="ECO:0000313" key="1">
    <source>
        <dbReference type="EMBL" id="SFF70374.1"/>
    </source>
</evidence>
<reference evidence="1 2" key="1">
    <citation type="submission" date="2016-10" db="EMBL/GenBank/DDBJ databases">
        <authorList>
            <person name="de Groot N.N."/>
        </authorList>
    </citation>
    <scope>NUCLEOTIDE SEQUENCE [LARGE SCALE GENOMIC DNA]</scope>
    <source>
        <strain evidence="1 2">DSM 44945</strain>
    </source>
</reference>
<keyword evidence="2" id="KW-1185">Reference proteome</keyword>
<gene>
    <name evidence="1" type="ORF">SAMN04488025_10337</name>
</gene>
<evidence type="ECO:0000313" key="2">
    <source>
        <dbReference type="Proteomes" id="UP000198661"/>
    </source>
</evidence>
<proteinExistence type="predicted"/>
<dbReference type="Proteomes" id="UP000198661">
    <property type="component" value="Unassembled WGS sequence"/>
</dbReference>
<dbReference type="EMBL" id="FOOK01000003">
    <property type="protein sequence ID" value="SFF70374.1"/>
    <property type="molecule type" value="Genomic_DNA"/>
</dbReference>